<name>A0A915JMF1_ROMCU</name>
<reference evidence="4" key="1">
    <citation type="submission" date="2022-11" db="UniProtKB">
        <authorList>
            <consortium name="WormBaseParasite"/>
        </authorList>
    </citation>
    <scope>IDENTIFICATION</scope>
</reference>
<evidence type="ECO:0000256" key="1">
    <source>
        <dbReference type="SAM" id="MobiDB-lite"/>
    </source>
</evidence>
<dbReference type="Proteomes" id="UP000887565">
    <property type="component" value="Unplaced"/>
</dbReference>
<dbReference type="GO" id="GO:0030659">
    <property type="term" value="C:cytoplasmic vesicle membrane"/>
    <property type="evidence" value="ECO:0007669"/>
    <property type="project" value="TreeGrafter"/>
</dbReference>
<keyword evidence="2" id="KW-0812">Transmembrane</keyword>
<dbReference type="InterPro" id="IPR001036">
    <property type="entry name" value="Acrflvin-R"/>
</dbReference>
<dbReference type="GO" id="GO:0022857">
    <property type="term" value="F:transmembrane transporter activity"/>
    <property type="evidence" value="ECO:0007669"/>
    <property type="project" value="InterPro"/>
</dbReference>
<accession>A0A915JMF1</accession>
<protein>
    <submittedName>
        <fullName evidence="4">Patched domain-containing protein 3</fullName>
    </submittedName>
</protein>
<evidence type="ECO:0000313" key="3">
    <source>
        <dbReference type="Proteomes" id="UP000887565"/>
    </source>
</evidence>
<feature type="region of interest" description="Disordered" evidence="1">
    <location>
        <begin position="370"/>
        <end position="409"/>
    </location>
</feature>
<feature type="transmembrane region" description="Helical" evidence="2">
    <location>
        <begin position="205"/>
        <end position="225"/>
    </location>
</feature>
<proteinExistence type="predicted"/>
<evidence type="ECO:0000256" key="2">
    <source>
        <dbReference type="SAM" id="Phobius"/>
    </source>
</evidence>
<dbReference type="PANTHER" id="PTHR10796">
    <property type="entry name" value="PATCHED-RELATED"/>
    <property type="match status" value="1"/>
</dbReference>
<feature type="compositionally biased region" description="Low complexity" evidence="1">
    <location>
        <begin position="375"/>
        <end position="387"/>
    </location>
</feature>
<feature type="transmembrane region" description="Helical" evidence="2">
    <location>
        <begin position="274"/>
        <end position="295"/>
    </location>
</feature>
<keyword evidence="2" id="KW-0472">Membrane</keyword>
<evidence type="ECO:0000313" key="4">
    <source>
        <dbReference type="WBParaSite" id="nRc.2.0.1.t27360-RA"/>
    </source>
</evidence>
<dbReference type="PANTHER" id="PTHR10796:SF96">
    <property type="entry name" value="PATCHED-RELATED PROTEIN 9"/>
    <property type="match status" value="1"/>
</dbReference>
<dbReference type="WBParaSite" id="nRc.2.0.1.t27360-RA">
    <property type="protein sequence ID" value="nRc.2.0.1.t27360-RA"/>
    <property type="gene ID" value="nRc.2.0.1.g27360"/>
</dbReference>
<dbReference type="SUPFAM" id="SSF82866">
    <property type="entry name" value="Multidrug efflux transporter AcrB transmembrane domain"/>
    <property type="match status" value="1"/>
</dbReference>
<dbReference type="InterPro" id="IPR051697">
    <property type="entry name" value="Patched_domain-protein"/>
</dbReference>
<dbReference type="AlphaFoldDB" id="A0A915JMF1"/>
<dbReference type="PRINTS" id="PR00702">
    <property type="entry name" value="ACRIFLAVINRP"/>
</dbReference>
<dbReference type="GO" id="GO:0006897">
    <property type="term" value="P:endocytosis"/>
    <property type="evidence" value="ECO:0007669"/>
    <property type="project" value="TreeGrafter"/>
</dbReference>
<keyword evidence="3" id="KW-1185">Reference proteome</keyword>
<feature type="transmembrane region" description="Helical" evidence="2">
    <location>
        <begin position="307"/>
        <end position="330"/>
    </location>
</feature>
<organism evidence="3 4">
    <name type="scientific">Romanomermis culicivorax</name>
    <name type="common">Nematode worm</name>
    <dbReference type="NCBI Taxonomy" id="13658"/>
    <lineage>
        <taxon>Eukaryota</taxon>
        <taxon>Metazoa</taxon>
        <taxon>Ecdysozoa</taxon>
        <taxon>Nematoda</taxon>
        <taxon>Enoplea</taxon>
        <taxon>Dorylaimia</taxon>
        <taxon>Mermithida</taxon>
        <taxon>Mermithoidea</taxon>
        <taxon>Mermithidae</taxon>
        <taxon>Romanomermis</taxon>
    </lineage>
</organism>
<dbReference type="OMA" id="KSEMITM"/>
<keyword evidence="2" id="KW-1133">Transmembrane helix</keyword>
<sequence length="512" mass="57333">MQIGLELKNLVPYDSYVINNLKINDRYFSDYGTYATVIVNETVDFEDPITVNRLLDLYHFLCKTDHTDLGEFWLPDFLEFNKTLSTVVGYSFLATLDDFLNNPTYSKYANDFKFDDRHRGGLVISATKFYVRLKNVLSQNRVYVAKNLKEKFSKFGFAGFIYDPTFLLIDQQEATVQSVLQDILVTVAVMIAIILLFIPKFLCAFWIGLSIVSINVGVLGLLALWGVWLDIVSMLTSFMSVGLSVDYVAHVTYHYLAVKASSHEARLKRTMHHVALPAIQSATSAILGVSILGLVESYIVRTFVKTVVLVVVLGLAHGLLFLPVSLSFFVPVDQYIDSFASNYGRVKEYLATSLNFAPYFYQSSSSDRASNYFKTTPTPTDPTSPRSTENDEPQQPKLSEKELPDVPVADVPASNKRNIILGVDVERCRKKVPNNQSGGHLYDSPAESEYRSVEVACSTLEDHSIKCDGKDKTEDEDTVTTTILAVDLSSRSAMKNCMAIQEVMLSHKLSDC</sequence>
<feature type="transmembrane region" description="Helical" evidence="2">
    <location>
        <begin position="179"/>
        <end position="198"/>
    </location>
</feature>
<dbReference type="Gene3D" id="1.20.1640.10">
    <property type="entry name" value="Multidrug efflux transporter AcrB transmembrane domain"/>
    <property type="match status" value="1"/>
</dbReference>
<dbReference type="GO" id="GO:0018996">
    <property type="term" value="P:molting cycle, collagen and cuticulin-based cuticle"/>
    <property type="evidence" value="ECO:0007669"/>
    <property type="project" value="TreeGrafter"/>
</dbReference>
<dbReference type="GO" id="GO:0005886">
    <property type="term" value="C:plasma membrane"/>
    <property type="evidence" value="ECO:0007669"/>
    <property type="project" value="TreeGrafter"/>
</dbReference>